<comment type="caution">
    <text evidence="1">The sequence shown here is derived from an EMBL/GenBank/DDBJ whole genome shotgun (WGS) entry which is preliminary data.</text>
</comment>
<sequence>MSLFRKPSTKKIGLKALVMGETGSGKSVFALSFPKVYALDAETGMSWYENDKKWGSNLLGVANTQSHGEMSEAIDEISEMVSFDEGAVGTLAIDSETKFYQNLTDSALTVEEKKAIAKGKDVMDSAVSMRGYGRIKAVATRLQNLKIDVSAKGVNVVSIAQIDDIKTKVGEQFVKIGEKPVMQKNSEYDYDLVVKLFTEVDSKGKTIYKGEIKKDRTGVTQVGQIIENPSYKIWQAYVESRDGADKIESKLAQDAGKSMKVLEKEDAEKEKSLSDIFKELMSKSEAHQKRGIELVREKGIKNPMKPEANEHDALEAIVKELQAI</sequence>
<evidence type="ECO:0000313" key="2">
    <source>
        <dbReference type="Proteomes" id="UP000220691"/>
    </source>
</evidence>
<dbReference type="Proteomes" id="UP000220691">
    <property type="component" value="Unassembled WGS sequence"/>
</dbReference>
<gene>
    <name evidence="1" type="ORF">CN553_11960</name>
</gene>
<evidence type="ECO:0000313" key="1">
    <source>
        <dbReference type="EMBL" id="PEN97761.1"/>
    </source>
</evidence>
<organism evidence="1 2">
    <name type="scientific">Bacillus cereus</name>
    <dbReference type="NCBI Taxonomy" id="1396"/>
    <lineage>
        <taxon>Bacteria</taxon>
        <taxon>Bacillati</taxon>
        <taxon>Bacillota</taxon>
        <taxon>Bacilli</taxon>
        <taxon>Bacillales</taxon>
        <taxon>Bacillaceae</taxon>
        <taxon>Bacillus</taxon>
        <taxon>Bacillus cereus group</taxon>
    </lineage>
</organism>
<reference evidence="1 2" key="1">
    <citation type="submission" date="2017-09" db="EMBL/GenBank/DDBJ databases">
        <title>Large-scale bioinformatics analysis of Bacillus genomes uncovers conserved roles of natural products in bacterial physiology.</title>
        <authorList>
            <consortium name="Agbiome Team Llc"/>
            <person name="Bleich R.M."/>
            <person name="Kirk G.J."/>
            <person name="Santa Maria K.C."/>
            <person name="Allen S.E."/>
            <person name="Farag S."/>
            <person name="Shank E.A."/>
            <person name="Bowers A."/>
        </authorList>
    </citation>
    <scope>NUCLEOTIDE SEQUENCE [LARGE SCALE GENOMIC DNA]</scope>
    <source>
        <strain evidence="1 2">AFS027647</strain>
    </source>
</reference>
<dbReference type="Pfam" id="PF13479">
    <property type="entry name" value="AAA_24"/>
    <property type="match status" value="1"/>
</dbReference>
<dbReference type="EMBL" id="NUAN01000071">
    <property type="protein sequence ID" value="PEN97761.1"/>
    <property type="molecule type" value="Genomic_DNA"/>
</dbReference>
<proteinExistence type="predicted"/>
<accession>A0A9X6UBS5</accession>
<protein>
    <submittedName>
        <fullName evidence="1">Uncharacterized protein</fullName>
    </submittedName>
</protein>
<name>A0A9X6UBS5_BACCE</name>
<dbReference type="RefSeq" id="WP_016084950.1">
    <property type="nucleotide sequence ID" value="NZ_NUAN01000071.1"/>
</dbReference>
<dbReference type="AlphaFoldDB" id="A0A9X6UBS5"/>